<name>A0A972FRA0_9FLAO</name>
<sequence length="618" mass="71044">MKYISLLQLNDSISRISSVNQFFGFTYLALKKADLPVGKTKEISVDATTKKFLSEYYKIDPRSDYYFRIFRYNNTEHMWLKPDYPGSGLQKLNTSTFKEAFIHEHKTKNWGWSENYVEFLETKLTNGQKVPAFDIAVWLFRNKAFDQDVTKSEIVDTFFSEFKITLEEREKLFSEAITSEILNVDGFQDTPVSWREIVEGIDPADDVKPSTGGILSLLSMDGIGPVKSLKIEPSNRLNIITGDNGLGKTFILETAWWALTGVWAGQEAYPDRKFKSPKISFNISGKYGGNVQTIKYSQENNEWSKPLKRSTISGLVVYGRVDGSFAIWDPAGSEKSSENKIAVFNKEQVWNGNNRNIEGLVRDWTKWQDKPEKYPFEIFERVVEKMSPPEMQTLKTGQPVRIWGDPREIPTLVHSYGDVPILHESAGVKRIITLAYLIVWVWNEHKILSEQYGKKLEKRMVIMVDELEAHLHPKWQRAILPALLDVAKILSSDLELQLIIATHSPLVLASAESIFDTNSDKLFHLETRDKGQISFEEIPFIKYGHINSWLESEVFGLKEARSNEASDIVKYAISLQKMRNVSKSEIERTTELLLNVLSTEDKFWNRWMFFAKKHGVSI</sequence>
<accession>A0A972FRA0</accession>
<keyword evidence="4" id="KW-1185">Reference proteome</keyword>
<dbReference type="SUPFAM" id="SSF52540">
    <property type="entry name" value="P-loop containing nucleoside triphosphate hydrolases"/>
    <property type="match status" value="1"/>
</dbReference>
<dbReference type="Gene3D" id="3.40.50.300">
    <property type="entry name" value="P-loop containing nucleotide triphosphate hydrolases"/>
    <property type="match status" value="2"/>
</dbReference>
<dbReference type="GO" id="GO:0016887">
    <property type="term" value="F:ATP hydrolysis activity"/>
    <property type="evidence" value="ECO:0007669"/>
    <property type="project" value="InterPro"/>
</dbReference>
<evidence type="ECO:0000313" key="3">
    <source>
        <dbReference type="EMBL" id="NMH26542.1"/>
    </source>
</evidence>
<feature type="domain" description="Rad50/SbcC-type AAA" evidence="2">
    <location>
        <begin position="218"/>
        <end position="323"/>
    </location>
</feature>
<dbReference type="EMBL" id="JAAMPU010000091">
    <property type="protein sequence ID" value="NMH26542.1"/>
    <property type="molecule type" value="Genomic_DNA"/>
</dbReference>
<evidence type="ECO:0000313" key="4">
    <source>
        <dbReference type="Proteomes" id="UP000712080"/>
    </source>
</evidence>
<evidence type="ECO:0000259" key="2">
    <source>
        <dbReference type="Pfam" id="PF13476"/>
    </source>
</evidence>
<dbReference type="GO" id="GO:0005524">
    <property type="term" value="F:ATP binding"/>
    <property type="evidence" value="ECO:0007669"/>
    <property type="project" value="InterPro"/>
</dbReference>
<dbReference type="RefSeq" id="WP_169525449.1">
    <property type="nucleotide sequence ID" value="NZ_JAAMPU010000091.1"/>
</dbReference>
<dbReference type="Pfam" id="PF13304">
    <property type="entry name" value="AAA_21"/>
    <property type="match status" value="1"/>
</dbReference>
<dbReference type="InterPro" id="IPR038729">
    <property type="entry name" value="Rad50/SbcC_AAA"/>
</dbReference>
<dbReference type="InterPro" id="IPR051396">
    <property type="entry name" value="Bact_Antivir_Def_Nuclease"/>
</dbReference>
<dbReference type="PANTHER" id="PTHR43581">
    <property type="entry name" value="ATP/GTP PHOSPHATASE"/>
    <property type="match status" value="1"/>
</dbReference>
<feature type="domain" description="ATPase AAA-type core" evidence="1">
    <location>
        <begin position="416"/>
        <end position="509"/>
    </location>
</feature>
<dbReference type="AlphaFoldDB" id="A0A972FRA0"/>
<dbReference type="InterPro" id="IPR027417">
    <property type="entry name" value="P-loop_NTPase"/>
</dbReference>
<dbReference type="InterPro" id="IPR003959">
    <property type="entry name" value="ATPase_AAA_core"/>
</dbReference>
<dbReference type="Proteomes" id="UP000712080">
    <property type="component" value="Unassembled WGS sequence"/>
</dbReference>
<proteinExistence type="predicted"/>
<comment type="caution">
    <text evidence="3">The sequence shown here is derived from an EMBL/GenBank/DDBJ whole genome shotgun (WGS) entry which is preliminary data.</text>
</comment>
<protein>
    <submittedName>
        <fullName evidence="3">AAA family ATPase</fullName>
    </submittedName>
</protein>
<evidence type="ECO:0000259" key="1">
    <source>
        <dbReference type="Pfam" id="PF13304"/>
    </source>
</evidence>
<dbReference type="PANTHER" id="PTHR43581:SF2">
    <property type="entry name" value="EXCINUCLEASE ATPASE SUBUNIT"/>
    <property type="match status" value="1"/>
</dbReference>
<reference evidence="3" key="1">
    <citation type="submission" date="2020-02" db="EMBL/GenBank/DDBJ databases">
        <title>Flavobacterium sp. genome.</title>
        <authorList>
            <person name="Jung H.S."/>
            <person name="Baek J.H."/>
            <person name="Jeon C.O."/>
        </authorList>
    </citation>
    <scope>NUCLEOTIDE SEQUENCE</scope>
    <source>
        <strain evidence="3">SE-s28</strain>
    </source>
</reference>
<dbReference type="Pfam" id="PF13476">
    <property type="entry name" value="AAA_23"/>
    <property type="match status" value="1"/>
</dbReference>
<organism evidence="3 4">
    <name type="scientific">Flavobacterium silvaticum</name>
    <dbReference type="NCBI Taxonomy" id="1852020"/>
    <lineage>
        <taxon>Bacteria</taxon>
        <taxon>Pseudomonadati</taxon>
        <taxon>Bacteroidota</taxon>
        <taxon>Flavobacteriia</taxon>
        <taxon>Flavobacteriales</taxon>
        <taxon>Flavobacteriaceae</taxon>
        <taxon>Flavobacterium</taxon>
    </lineage>
</organism>
<gene>
    <name evidence="3" type="ORF">G6047_00725</name>
</gene>